<dbReference type="InterPro" id="IPR001775">
    <property type="entry name" value="GspD/PilQ"/>
</dbReference>
<evidence type="ECO:0000259" key="12">
    <source>
        <dbReference type="Pfam" id="PF03958"/>
    </source>
</evidence>
<keyword evidence="6" id="KW-0732">Signal</keyword>
<dbReference type="InterPro" id="IPR005644">
    <property type="entry name" value="NolW-like"/>
</dbReference>
<keyword evidence="7" id="KW-0653">Protein transport</keyword>
<comment type="caution">
    <text evidence="14">The sequence shown here is derived from an EMBL/GenBank/DDBJ whole genome shotgun (WGS) entry which is preliminary data.</text>
</comment>
<evidence type="ECO:0000256" key="6">
    <source>
        <dbReference type="ARBA" id="ARBA00022729"/>
    </source>
</evidence>
<keyword evidence="8" id="KW-0472">Membrane</keyword>
<dbReference type="InterPro" id="IPR049371">
    <property type="entry name" value="GspD-like_N0"/>
</dbReference>
<dbReference type="PRINTS" id="PR01032">
    <property type="entry name" value="PHAGEIV"/>
</dbReference>
<keyword evidence="5" id="KW-0812">Transmembrane</keyword>
<keyword evidence="9" id="KW-0998">Cell outer membrane</keyword>
<evidence type="ECO:0000256" key="10">
    <source>
        <dbReference type="RuleBase" id="RU004004"/>
    </source>
</evidence>
<evidence type="ECO:0000256" key="2">
    <source>
        <dbReference type="ARBA" id="ARBA00006980"/>
    </source>
</evidence>
<dbReference type="InterPro" id="IPR004846">
    <property type="entry name" value="T2SS/T3SS_dom"/>
</dbReference>
<dbReference type="Pfam" id="PF03958">
    <property type="entry name" value="Secretin_N"/>
    <property type="match status" value="3"/>
</dbReference>
<keyword evidence="4" id="KW-1134">Transmembrane beta strand</keyword>
<feature type="domain" description="GspD-like N0" evidence="13">
    <location>
        <begin position="94"/>
        <end position="164"/>
    </location>
</feature>
<feature type="domain" description="NolW-like" evidence="12">
    <location>
        <begin position="191"/>
        <end position="251"/>
    </location>
</feature>
<organism evidence="14 15">
    <name type="scientific">Neorhizobium phenanthreniclasticum</name>
    <dbReference type="NCBI Taxonomy" id="3157917"/>
    <lineage>
        <taxon>Bacteria</taxon>
        <taxon>Pseudomonadati</taxon>
        <taxon>Pseudomonadota</taxon>
        <taxon>Alphaproteobacteria</taxon>
        <taxon>Hyphomicrobiales</taxon>
        <taxon>Rhizobiaceae</taxon>
        <taxon>Rhizobium/Agrobacterium group</taxon>
        <taxon>Neorhizobium</taxon>
    </lineage>
</organism>
<evidence type="ECO:0000256" key="4">
    <source>
        <dbReference type="ARBA" id="ARBA00022452"/>
    </source>
</evidence>
<proteinExistence type="inferred from homology"/>
<dbReference type="InterPro" id="IPR038591">
    <property type="entry name" value="NolW-like_sf"/>
</dbReference>
<keyword evidence="15" id="KW-1185">Reference proteome</keyword>
<reference evidence="14 15" key="1">
    <citation type="submission" date="2024-05" db="EMBL/GenBank/DDBJ databases">
        <title>Neorhizobium sp. Rsf11, a plant growth promoting and heavy metal resistant PAH-degrader.</title>
        <authorList>
            <person name="Golubev S.N."/>
            <person name="Muratova A.Y."/>
            <person name="Markelova M.I."/>
        </authorList>
    </citation>
    <scope>NUCLEOTIDE SEQUENCE [LARGE SCALE GENOMIC DNA]</scope>
    <source>
        <strain evidence="14 15">Rsf11</strain>
    </source>
</reference>
<dbReference type="Proteomes" id="UP001496627">
    <property type="component" value="Unassembled WGS sequence"/>
</dbReference>
<evidence type="ECO:0000256" key="3">
    <source>
        <dbReference type="ARBA" id="ARBA00022448"/>
    </source>
</evidence>
<evidence type="ECO:0000256" key="9">
    <source>
        <dbReference type="ARBA" id="ARBA00023237"/>
    </source>
</evidence>
<dbReference type="Gene3D" id="3.30.1370.120">
    <property type="match status" value="3"/>
</dbReference>
<evidence type="ECO:0000259" key="13">
    <source>
        <dbReference type="Pfam" id="PF21305"/>
    </source>
</evidence>
<evidence type="ECO:0000256" key="5">
    <source>
        <dbReference type="ARBA" id="ARBA00022692"/>
    </source>
</evidence>
<dbReference type="InterPro" id="IPR050810">
    <property type="entry name" value="Bact_Secretion_Sys_Channel"/>
</dbReference>
<dbReference type="PROSITE" id="PS51257">
    <property type="entry name" value="PROKAR_LIPOPROTEIN"/>
    <property type="match status" value="1"/>
</dbReference>
<evidence type="ECO:0000256" key="1">
    <source>
        <dbReference type="ARBA" id="ARBA00004442"/>
    </source>
</evidence>
<gene>
    <name evidence="14" type="primary">gspD</name>
    <name evidence="14" type="ORF">ABK249_33290</name>
</gene>
<name>A0ABV0MCZ4_9HYPH</name>
<dbReference type="PANTHER" id="PTHR30332:SF25">
    <property type="entry name" value="SECRETIN XPSD"/>
    <property type="match status" value="1"/>
</dbReference>
<dbReference type="RefSeq" id="WP_348864892.1">
    <property type="nucleotide sequence ID" value="NZ_JBEAAL010000058.1"/>
</dbReference>
<dbReference type="PRINTS" id="PR00811">
    <property type="entry name" value="BCTERIALGSPD"/>
</dbReference>
<evidence type="ECO:0000259" key="11">
    <source>
        <dbReference type="Pfam" id="PF00263"/>
    </source>
</evidence>
<evidence type="ECO:0000256" key="7">
    <source>
        <dbReference type="ARBA" id="ARBA00022927"/>
    </source>
</evidence>
<comment type="similarity">
    <text evidence="2">Belongs to the bacterial secretin family. GSP D subfamily.</text>
</comment>
<keyword evidence="3 10" id="KW-0813">Transport</keyword>
<dbReference type="InterPro" id="IPR013356">
    <property type="entry name" value="T2SS_GspD"/>
</dbReference>
<dbReference type="EMBL" id="JBEAAL010000058">
    <property type="protein sequence ID" value="MEQ1409779.1"/>
    <property type="molecule type" value="Genomic_DNA"/>
</dbReference>
<accession>A0ABV0MCZ4</accession>
<feature type="domain" description="NolW-like" evidence="12">
    <location>
        <begin position="331"/>
        <end position="445"/>
    </location>
</feature>
<dbReference type="Pfam" id="PF21305">
    <property type="entry name" value="type_II_gspD_N0"/>
    <property type="match status" value="1"/>
</dbReference>
<evidence type="ECO:0000256" key="8">
    <source>
        <dbReference type="ARBA" id="ARBA00023136"/>
    </source>
</evidence>
<dbReference type="PANTHER" id="PTHR30332">
    <property type="entry name" value="PROBABLE GENERAL SECRETION PATHWAY PROTEIN D"/>
    <property type="match status" value="1"/>
</dbReference>
<dbReference type="NCBIfam" id="TIGR02517">
    <property type="entry name" value="type_II_gspD"/>
    <property type="match status" value="1"/>
</dbReference>
<protein>
    <submittedName>
        <fullName evidence="14">Type II secretion system secretin GspD</fullName>
    </submittedName>
</protein>
<evidence type="ECO:0000313" key="15">
    <source>
        <dbReference type="Proteomes" id="UP001496627"/>
    </source>
</evidence>
<evidence type="ECO:0000313" key="14">
    <source>
        <dbReference type="EMBL" id="MEQ1409779.1"/>
    </source>
</evidence>
<feature type="domain" description="Type II/III secretion system secretin-like" evidence="11">
    <location>
        <begin position="508"/>
        <end position="674"/>
    </location>
</feature>
<comment type="subcellular location">
    <subcellularLocation>
        <location evidence="1 10">Cell outer membrane</location>
    </subcellularLocation>
</comment>
<sequence>MKFSRQLYLLGSMLLSACSTSDSIEDVFSVKLNELDSSGKPLPASHRSSHGFTTRSADGSVFAGATQYGTGSFLNTQPAISAGKTSKGADGYNLNLLDAPINAAAKSVLGDTLGVNYVVDPRVSGKITLQTAAPVSKEVLLDIFESALTVNGAVITKQNGSYQIVPASEAFSSTPEITTAVSSLGGPGIKVQALELKYVAAAEMKSILEPISRKGSILRTDDRRNIIVLAGTSNDLSAMRNAIGIFDVDWMKGMSVALHPLKASQSSAVAKELGAIFSTENGPGSNIIRFIPNERLNAVLVITSRPAYLERAAAWISKLDRLAATNEERLFVYNIQNRPAKELAQILQSVLKGREGQAAAQGSIENPIAPDLQPATISSAYDASQSEAPANGEAALLSNPMGQPGKPRTSVVADIENNALLISTTAREYERIEPLLRQLDVVPTQVMLEAVIAEVTLNDELRFGLRWFFENGNFRVGFSDLSSGGTGASFPALAWSYATNDIRVTLNALSSITDVNVVSAPTLMALNNQKAILQIGDQVPIVTRQAQSTDNSDAPVINSVEMKDTGIILTVTPRINTSGKVMLDIQQEVSDVVKTTSSGIDSPTIQQRKVSTRVVVNDNESLALGGLIQQRNDLVRSQVPILGDIPLLGNAFKHKTDQIRKTELIIFIRPRIVRDVNEARSVTEEFRQQLDFSSDIKKRRGGSSKLEQDMKRLSY</sequence>
<feature type="domain" description="NolW-like" evidence="12">
    <location>
        <begin position="258"/>
        <end position="321"/>
    </location>
</feature>
<dbReference type="Pfam" id="PF00263">
    <property type="entry name" value="Secretin"/>
    <property type="match status" value="1"/>
</dbReference>